<dbReference type="NCBIfam" id="TIGR01216">
    <property type="entry name" value="ATP_synt_epsi"/>
    <property type="match status" value="1"/>
</dbReference>
<dbReference type="Pfam" id="PF02823">
    <property type="entry name" value="ATP-synt_DE_N"/>
    <property type="match status" value="1"/>
</dbReference>
<evidence type="ECO:0000256" key="11">
    <source>
        <dbReference type="SAM" id="Phobius"/>
    </source>
</evidence>
<comment type="subunit">
    <text evidence="8 9">F-type ATPases have 2 components, CF(1) - the catalytic core - and CF(0) - the membrane proton channel. CF(1) has five subunits: alpha(3), beta(3), gamma(1), delta(1), epsilon(1). CF(0) has three main subunits: a, b and c.</text>
</comment>
<reference evidence="13 14" key="1">
    <citation type="submission" date="2017-02" db="EMBL/GenBank/DDBJ databases">
        <title>Complete genome sequences of Mycobacterium kansasii strains isolated from rhesus macaques.</title>
        <authorList>
            <person name="Panda A."/>
            <person name="Nagaraj S."/>
            <person name="Zhao X."/>
            <person name="Tettelin H."/>
            <person name="Detolla L.J."/>
        </authorList>
    </citation>
    <scope>NUCLEOTIDE SEQUENCE [LARGE SCALE GENOMIC DNA]</scope>
    <source>
        <strain evidence="13 14">11-3813</strain>
    </source>
</reference>
<keyword evidence="3 8" id="KW-0813">Transport</keyword>
<dbReference type="NCBIfam" id="NF009977">
    <property type="entry name" value="PRK13442.1"/>
    <property type="match status" value="1"/>
</dbReference>
<keyword evidence="11" id="KW-1133">Transmembrane helix</keyword>
<keyword evidence="4 8" id="KW-0406">Ion transport</keyword>
<dbReference type="GO" id="GO:0005886">
    <property type="term" value="C:plasma membrane"/>
    <property type="evidence" value="ECO:0007669"/>
    <property type="project" value="UniProtKB-SubCell"/>
</dbReference>
<feature type="domain" description="ATP synthase F1 complex delta/epsilon subunit N-terminal" evidence="12">
    <location>
        <begin position="4"/>
        <end position="84"/>
    </location>
</feature>
<keyword evidence="11" id="KW-0812">Transmembrane</keyword>
<evidence type="ECO:0000313" key="13">
    <source>
        <dbReference type="EMBL" id="OOK78145.1"/>
    </source>
</evidence>
<evidence type="ECO:0000256" key="7">
    <source>
        <dbReference type="ARBA" id="ARBA00023310"/>
    </source>
</evidence>
<dbReference type="InterPro" id="IPR020546">
    <property type="entry name" value="ATP_synth_F1_dsu/esu_N"/>
</dbReference>
<feature type="region of interest" description="Disordered" evidence="10">
    <location>
        <begin position="91"/>
        <end position="113"/>
    </location>
</feature>
<comment type="subcellular location">
    <subcellularLocation>
        <location evidence="1 8">Cell membrane</location>
        <topology evidence="1 8">Peripheral membrane protein</topology>
    </subcellularLocation>
</comment>
<keyword evidence="8" id="KW-1003">Cell membrane</keyword>
<accession>A0A1V3XG09</accession>
<gene>
    <name evidence="8 13" type="primary">atpC</name>
    <name evidence="13" type="ORF">BZL30_2109</name>
</gene>
<dbReference type="HAMAP" id="MF_00530">
    <property type="entry name" value="ATP_synth_epsil_bac"/>
    <property type="match status" value="1"/>
</dbReference>
<evidence type="ECO:0000256" key="10">
    <source>
        <dbReference type="SAM" id="MobiDB-lite"/>
    </source>
</evidence>
<dbReference type="InterPro" id="IPR001469">
    <property type="entry name" value="ATP_synth_F1_dsu/esu"/>
</dbReference>
<dbReference type="EMBL" id="MVBM01000002">
    <property type="protein sequence ID" value="OOK78145.1"/>
    <property type="molecule type" value="Genomic_DNA"/>
</dbReference>
<evidence type="ECO:0000313" key="14">
    <source>
        <dbReference type="Proteomes" id="UP000189229"/>
    </source>
</evidence>
<keyword evidence="8" id="KW-0375">Hydrogen ion transport</keyword>
<comment type="caution">
    <text evidence="13">The sequence shown here is derived from an EMBL/GenBank/DDBJ whole genome shotgun (WGS) entry which is preliminary data.</text>
</comment>
<dbReference type="PANTHER" id="PTHR13822">
    <property type="entry name" value="ATP SYNTHASE DELTA/EPSILON CHAIN"/>
    <property type="match status" value="1"/>
</dbReference>
<keyword evidence="5 8" id="KW-0472">Membrane</keyword>
<evidence type="ECO:0000256" key="3">
    <source>
        <dbReference type="ARBA" id="ARBA00022448"/>
    </source>
</evidence>
<dbReference type="SUPFAM" id="SSF51344">
    <property type="entry name" value="Epsilon subunit of F1F0-ATP synthase N-terminal domain"/>
    <property type="match status" value="1"/>
</dbReference>
<organism evidence="13 14">
    <name type="scientific">Mycobacterium kansasii</name>
    <dbReference type="NCBI Taxonomy" id="1768"/>
    <lineage>
        <taxon>Bacteria</taxon>
        <taxon>Bacillati</taxon>
        <taxon>Actinomycetota</taxon>
        <taxon>Actinomycetes</taxon>
        <taxon>Mycobacteriales</taxon>
        <taxon>Mycobacteriaceae</taxon>
        <taxon>Mycobacterium</taxon>
    </lineage>
</organism>
<dbReference type="GO" id="GO:0016787">
    <property type="term" value="F:hydrolase activity"/>
    <property type="evidence" value="ECO:0007669"/>
    <property type="project" value="UniProtKB-KW"/>
</dbReference>
<dbReference type="Proteomes" id="UP000189229">
    <property type="component" value="Unassembled WGS sequence"/>
</dbReference>
<name>A0A1V3XG09_MYCKA</name>
<dbReference type="GO" id="GO:0045259">
    <property type="term" value="C:proton-transporting ATP synthase complex"/>
    <property type="evidence" value="ECO:0007669"/>
    <property type="project" value="UniProtKB-KW"/>
</dbReference>
<dbReference type="Gene3D" id="2.60.15.10">
    <property type="entry name" value="F0F1 ATP synthase delta/epsilon subunit, N-terminal"/>
    <property type="match status" value="1"/>
</dbReference>
<comment type="similarity">
    <text evidence="2 8 9">Belongs to the ATPase epsilon chain family.</text>
</comment>
<keyword evidence="13" id="KW-0378">Hydrolase</keyword>
<protein>
    <recommendedName>
        <fullName evidence="8">ATP synthase epsilon chain</fullName>
    </recommendedName>
    <alternativeName>
        <fullName evidence="8">ATP synthase F1 sector epsilon subunit</fullName>
    </alternativeName>
    <alternativeName>
        <fullName evidence="8">F-ATPase epsilon subunit</fullName>
    </alternativeName>
</protein>
<keyword evidence="7 8" id="KW-0066">ATP synthesis</keyword>
<evidence type="ECO:0000256" key="9">
    <source>
        <dbReference type="RuleBase" id="RU003656"/>
    </source>
</evidence>
<evidence type="ECO:0000259" key="12">
    <source>
        <dbReference type="Pfam" id="PF02823"/>
    </source>
</evidence>
<comment type="function">
    <text evidence="8">Produces ATP from ADP in the presence of a proton gradient across the membrane.</text>
</comment>
<sequence length="176" mass="18996">MAELNVEFVAVDRKIWSGKATFLFTRTTVGEIGILPHHIPLVAQLVDDAMVRLEREDDKDLRVAVDGGFMSVTEDGVTILAESAAFESEIDESAAKHDAESEDPGSPPRDVRDCALSARSTDTSMSVPMVGMVVLVVLLGVAVLALSYRLWKLRRGGTAGIMRDIPRSEVTVGITA</sequence>
<evidence type="ECO:0000256" key="4">
    <source>
        <dbReference type="ARBA" id="ARBA00023065"/>
    </source>
</evidence>
<feature type="transmembrane region" description="Helical" evidence="11">
    <location>
        <begin position="125"/>
        <end position="146"/>
    </location>
</feature>
<dbReference type="GO" id="GO:0046933">
    <property type="term" value="F:proton-transporting ATP synthase activity, rotational mechanism"/>
    <property type="evidence" value="ECO:0007669"/>
    <property type="project" value="UniProtKB-UniRule"/>
</dbReference>
<dbReference type="GO" id="GO:0005524">
    <property type="term" value="F:ATP binding"/>
    <property type="evidence" value="ECO:0007669"/>
    <property type="project" value="UniProtKB-UniRule"/>
</dbReference>
<evidence type="ECO:0000256" key="1">
    <source>
        <dbReference type="ARBA" id="ARBA00004202"/>
    </source>
</evidence>
<evidence type="ECO:0000256" key="2">
    <source>
        <dbReference type="ARBA" id="ARBA00005712"/>
    </source>
</evidence>
<evidence type="ECO:0000256" key="6">
    <source>
        <dbReference type="ARBA" id="ARBA00023196"/>
    </source>
</evidence>
<dbReference type="CDD" id="cd12152">
    <property type="entry name" value="F1-ATPase_delta"/>
    <property type="match status" value="1"/>
</dbReference>
<evidence type="ECO:0000256" key="8">
    <source>
        <dbReference type="HAMAP-Rule" id="MF_00530"/>
    </source>
</evidence>
<keyword evidence="6 8" id="KW-0139">CF(1)</keyword>
<dbReference type="PANTHER" id="PTHR13822:SF10">
    <property type="entry name" value="ATP SYNTHASE EPSILON CHAIN, CHLOROPLASTIC"/>
    <property type="match status" value="1"/>
</dbReference>
<proteinExistence type="inferred from homology"/>
<dbReference type="AlphaFoldDB" id="A0A1V3XG09"/>
<dbReference type="InterPro" id="IPR036771">
    <property type="entry name" value="ATPsynth_dsu/esu_N"/>
</dbReference>
<evidence type="ECO:0000256" key="5">
    <source>
        <dbReference type="ARBA" id="ARBA00023136"/>
    </source>
</evidence>